<comment type="caution">
    <text evidence="2">The sequence shown here is derived from an EMBL/GenBank/DDBJ whole genome shotgun (WGS) entry which is preliminary data.</text>
</comment>
<reference evidence="2 3" key="1">
    <citation type="journal article" date="2017" name="Mol. Biol. Evol.">
        <title>The 4-celled Tetrabaena socialis nuclear genome reveals the essential components for genetic control of cell number at the origin of multicellularity in the volvocine lineage.</title>
        <authorList>
            <person name="Featherston J."/>
            <person name="Arakaki Y."/>
            <person name="Hanschen E.R."/>
            <person name="Ferris P.J."/>
            <person name="Michod R.E."/>
            <person name="Olson B.J.S.C."/>
            <person name="Nozaki H."/>
            <person name="Durand P.M."/>
        </authorList>
    </citation>
    <scope>NUCLEOTIDE SEQUENCE [LARGE SCALE GENOMIC DNA]</scope>
    <source>
        <strain evidence="2 3">NIES-571</strain>
    </source>
</reference>
<protein>
    <submittedName>
        <fullName evidence="2">Uncharacterized protein</fullName>
    </submittedName>
</protein>
<evidence type="ECO:0000256" key="1">
    <source>
        <dbReference type="SAM" id="MobiDB-lite"/>
    </source>
</evidence>
<sequence length="83" mass="9112">MEGNMMECMFEPRRVDIHIFAGLSPFSDGFFATIADPPPPQGAALLQQPVQQQPPPPAQPSQLLSGRKRLRPEGDEEEAAILD</sequence>
<dbReference type="AlphaFoldDB" id="A0A2J8A9B6"/>
<proteinExistence type="predicted"/>
<feature type="region of interest" description="Disordered" evidence="1">
    <location>
        <begin position="31"/>
        <end position="83"/>
    </location>
</feature>
<gene>
    <name evidence="2" type="ORF">TSOC_004325</name>
</gene>
<keyword evidence="3" id="KW-1185">Reference proteome</keyword>
<evidence type="ECO:0000313" key="3">
    <source>
        <dbReference type="Proteomes" id="UP000236333"/>
    </source>
</evidence>
<name>A0A2J8A9B6_9CHLO</name>
<dbReference type="Proteomes" id="UP000236333">
    <property type="component" value="Unassembled WGS sequence"/>
</dbReference>
<feature type="compositionally biased region" description="Low complexity" evidence="1">
    <location>
        <begin position="42"/>
        <end position="51"/>
    </location>
</feature>
<dbReference type="EMBL" id="PGGS01000105">
    <property type="protein sequence ID" value="PNH09073.1"/>
    <property type="molecule type" value="Genomic_DNA"/>
</dbReference>
<organism evidence="2 3">
    <name type="scientific">Tetrabaena socialis</name>
    <dbReference type="NCBI Taxonomy" id="47790"/>
    <lineage>
        <taxon>Eukaryota</taxon>
        <taxon>Viridiplantae</taxon>
        <taxon>Chlorophyta</taxon>
        <taxon>core chlorophytes</taxon>
        <taxon>Chlorophyceae</taxon>
        <taxon>CS clade</taxon>
        <taxon>Chlamydomonadales</taxon>
        <taxon>Tetrabaenaceae</taxon>
        <taxon>Tetrabaena</taxon>
    </lineage>
</organism>
<evidence type="ECO:0000313" key="2">
    <source>
        <dbReference type="EMBL" id="PNH09073.1"/>
    </source>
</evidence>
<feature type="compositionally biased region" description="Acidic residues" evidence="1">
    <location>
        <begin position="74"/>
        <end position="83"/>
    </location>
</feature>
<accession>A0A2J8A9B6</accession>